<dbReference type="PANTHER" id="PTHR43877:SF2">
    <property type="entry name" value="AMINOALKYLPHOSPHONATE N-ACETYLTRANSFERASE-RELATED"/>
    <property type="match status" value="1"/>
</dbReference>
<dbReference type="Gene3D" id="3.40.630.30">
    <property type="match status" value="1"/>
</dbReference>
<accession>A0A2U2PJF9</accession>
<protein>
    <submittedName>
        <fullName evidence="4">GNAT family N-acetyltransferase</fullName>
    </submittedName>
</protein>
<keyword evidence="5" id="KW-1185">Reference proteome</keyword>
<evidence type="ECO:0000256" key="2">
    <source>
        <dbReference type="ARBA" id="ARBA00023315"/>
    </source>
</evidence>
<keyword evidence="2" id="KW-0012">Acyltransferase</keyword>
<evidence type="ECO:0000313" key="5">
    <source>
        <dbReference type="Proteomes" id="UP000245647"/>
    </source>
</evidence>
<proteinExistence type="predicted"/>
<dbReference type="SUPFAM" id="SSF55729">
    <property type="entry name" value="Acyl-CoA N-acyltransferases (Nat)"/>
    <property type="match status" value="1"/>
</dbReference>
<dbReference type="CDD" id="cd04301">
    <property type="entry name" value="NAT_SF"/>
    <property type="match status" value="1"/>
</dbReference>
<dbReference type="InterPro" id="IPR000182">
    <property type="entry name" value="GNAT_dom"/>
</dbReference>
<dbReference type="Pfam" id="PF00583">
    <property type="entry name" value="Acetyltransf_1"/>
    <property type="match status" value="1"/>
</dbReference>
<reference evidence="4 5" key="1">
    <citation type="submission" date="2018-04" db="EMBL/GenBank/DDBJ databases">
        <title>Pedobacter chongqingensis sp. nov., isolated from a rottenly hemp rope.</title>
        <authorList>
            <person name="Cai Y."/>
        </authorList>
    </citation>
    <scope>NUCLEOTIDE SEQUENCE [LARGE SCALE GENOMIC DNA]</scope>
    <source>
        <strain evidence="4 5">FJ4-8</strain>
    </source>
</reference>
<dbReference type="PROSITE" id="PS51186">
    <property type="entry name" value="GNAT"/>
    <property type="match status" value="1"/>
</dbReference>
<dbReference type="GO" id="GO:0016747">
    <property type="term" value="F:acyltransferase activity, transferring groups other than amino-acyl groups"/>
    <property type="evidence" value="ECO:0007669"/>
    <property type="project" value="InterPro"/>
</dbReference>
<name>A0A2U2PJF9_9SPHI</name>
<comment type="caution">
    <text evidence="4">The sequence shown here is derived from an EMBL/GenBank/DDBJ whole genome shotgun (WGS) entry which is preliminary data.</text>
</comment>
<dbReference type="OrthoDB" id="9796381at2"/>
<sequence length="170" mass="19186">MEYSFRKAHIEDVAEIWEILQHAIRRRKEDGSNQWQDGYPNPAVIENDIKKDAGFVLTEGDIIAGYCAIFINDEPAYADIEGQWLTNGDFVVFHRIAVAESHLGKGLAKTILGAIEEFAKDRHIFSVKADTNFDNGAMLKIFEKMGYVYCGEVYFRGAARKAFEKVLSAS</sequence>
<feature type="domain" description="N-acetyltransferase" evidence="3">
    <location>
        <begin position="3"/>
        <end position="170"/>
    </location>
</feature>
<dbReference type="InterPro" id="IPR050832">
    <property type="entry name" value="Bact_Acetyltransf"/>
</dbReference>
<dbReference type="AlphaFoldDB" id="A0A2U2PJF9"/>
<evidence type="ECO:0000259" key="3">
    <source>
        <dbReference type="PROSITE" id="PS51186"/>
    </source>
</evidence>
<dbReference type="InterPro" id="IPR016181">
    <property type="entry name" value="Acyl_CoA_acyltransferase"/>
</dbReference>
<evidence type="ECO:0000256" key="1">
    <source>
        <dbReference type="ARBA" id="ARBA00022679"/>
    </source>
</evidence>
<dbReference type="RefSeq" id="WP_109415019.1">
    <property type="nucleotide sequence ID" value="NZ_QEAS01000004.1"/>
</dbReference>
<keyword evidence="1 4" id="KW-0808">Transferase</keyword>
<dbReference type="PANTHER" id="PTHR43877">
    <property type="entry name" value="AMINOALKYLPHOSPHONATE N-ACETYLTRANSFERASE-RELATED-RELATED"/>
    <property type="match status" value="1"/>
</dbReference>
<organism evidence="4 5">
    <name type="scientific">Pararcticibacter amylolyticus</name>
    <dbReference type="NCBI Taxonomy" id="2173175"/>
    <lineage>
        <taxon>Bacteria</taxon>
        <taxon>Pseudomonadati</taxon>
        <taxon>Bacteroidota</taxon>
        <taxon>Sphingobacteriia</taxon>
        <taxon>Sphingobacteriales</taxon>
        <taxon>Sphingobacteriaceae</taxon>
        <taxon>Pararcticibacter</taxon>
    </lineage>
</organism>
<dbReference type="Proteomes" id="UP000245647">
    <property type="component" value="Unassembled WGS sequence"/>
</dbReference>
<gene>
    <name evidence="4" type="ORF">DDR33_06810</name>
</gene>
<evidence type="ECO:0000313" key="4">
    <source>
        <dbReference type="EMBL" id="PWG81535.1"/>
    </source>
</evidence>
<dbReference type="EMBL" id="QEAS01000004">
    <property type="protein sequence ID" value="PWG81535.1"/>
    <property type="molecule type" value="Genomic_DNA"/>
</dbReference>